<name>A0A366HM03_9BACT</name>
<keyword evidence="5" id="KW-1185">Reference proteome</keyword>
<evidence type="ECO:0000256" key="1">
    <source>
        <dbReference type="ARBA" id="ARBA00010529"/>
    </source>
</evidence>
<dbReference type="Pfam" id="PF00216">
    <property type="entry name" value="Bac_DNA_binding"/>
    <property type="match status" value="1"/>
</dbReference>
<accession>A0A366HM03</accession>
<evidence type="ECO:0000313" key="4">
    <source>
        <dbReference type="EMBL" id="RBP43904.1"/>
    </source>
</evidence>
<dbReference type="PANTHER" id="PTHR33175">
    <property type="entry name" value="DNA-BINDING PROTEIN HU"/>
    <property type="match status" value="1"/>
</dbReference>
<proteinExistence type="inferred from homology"/>
<dbReference type="InterPro" id="IPR010992">
    <property type="entry name" value="IHF-like_DNA-bd_dom_sf"/>
</dbReference>
<dbReference type="Gene3D" id="4.10.520.10">
    <property type="entry name" value="IHF-like DNA-binding proteins"/>
    <property type="match status" value="1"/>
</dbReference>
<comment type="caution">
    <text evidence="4">The sequence shown here is derived from an EMBL/GenBank/DDBJ whole genome shotgun (WGS) entry which is preliminary data.</text>
</comment>
<evidence type="ECO:0000256" key="3">
    <source>
        <dbReference type="RuleBase" id="RU003939"/>
    </source>
</evidence>
<evidence type="ECO:0000256" key="2">
    <source>
        <dbReference type="ARBA" id="ARBA00023125"/>
    </source>
</evidence>
<evidence type="ECO:0000313" key="5">
    <source>
        <dbReference type="Proteomes" id="UP000253426"/>
    </source>
</evidence>
<keyword evidence="2 4" id="KW-0238">DNA-binding</keyword>
<sequence>MATITKRDLVVELSNRTGLTQNQVFDMLQHVLDLITEELSKGNEVTLRRFGTFEVRVAKPKIGRNPNKPGSEMQIPPRSVVRFKPGNEMKAQVASVLPKLVSNDGDAPSSPA</sequence>
<dbReference type="OrthoDB" id="9799835at2"/>
<dbReference type="AlphaFoldDB" id="A0A366HM03"/>
<dbReference type="RefSeq" id="WP_113959364.1">
    <property type="nucleotide sequence ID" value="NZ_QNRR01000005.1"/>
</dbReference>
<dbReference type="GO" id="GO:0030527">
    <property type="term" value="F:structural constituent of chromatin"/>
    <property type="evidence" value="ECO:0007669"/>
    <property type="project" value="InterPro"/>
</dbReference>
<dbReference type="SUPFAM" id="SSF47729">
    <property type="entry name" value="IHF-like DNA-binding proteins"/>
    <property type="match status" value="1"/>
</dbReference>
<gene>
    <name evidence="4" type="ORF">DES53_105303</name>
</gene>
<dbReference type="CDD" id="cd13832">
    <property type="entry name" value="IHF"/>
    <property type="match status" value="1"/>
</dbReference>
<comment type="similarity">
    <text evidence="1 3">Belongs to the bacterial histone-like protein family.</text>
</comment>
<reference evidence="4 5" key="1">
    <citation type="submission" date="2018-06" db="EMBL/GenBank/DDBJ databases">
        <title>Genomic Encyclopedia of Type Strains, Phase IV (KMG-IV): sequencing the most valuable type-strain genomes for metagenomic binning, comparative biology and taxonomic classification.</title>
        <authorList>
            <person name="Goeker M."/>
        </authorList>
    </citation>
    <scope>NUCLEOTIDE SEQUENCE [LARGE SCALE GENOMIC DNA]</scope>
    <source>
        <strain evidence="4 5">DSM 25532</strain>
    </source>
</reference>
<dbReference type="SMART" id="SM00411">
    <property type="entry name" value="BHL"/>
    <property type="match status" value="1"/>
</dbReference>
<dbReference type="GO" id="GO:0005829">
    <property type="term" value="C:cytosol"/>
    <property type="evidence" value="ECO:0007669"/>
    <property type="project" value="TreeGrafter"/>
</dbReference>
<dbReference type="GO" id="GO:0003677">
    <property type="term" value="F:DNA binding"/>
    <property type="evidence" value="ECO:0007669"/>
    <property type="project" value="UniProtKB-KW"/>
</dbReference>
<dbReference type="InterPro" id="IPR000119">
    <property type="entry name" value="Hist_DNA-bd"/>
</dbReference>
<protein>
    <submittedName>
        <fullName evidence="4">DNA-binding protein HU-beta</fullName>
    </submittedName>
</protein>
<dbReference type="Proteomes" id="UP000253426">
    <property type="component" value="Unassembled WGS sequence"/>
</dbReference>
<organism evidence="4 5">
    <name type="scientific">Roseimicrobium gellanilyticum</name>
    <dbReference type="NCBI Taxonomy" id="748857"/>
    <lineage>
        <taxon>Bacteria</taxon>
        <taxon>Pseudomonadati</taxon>
        <taxon>Verrucomicrobiota</taxon>
        <taxon>Verrucomicrobiia</taxon>
        <taxon>Verrucomicrobiales</taxon>
        <taxon>Verrucomicrobiaceae</taxon>
        <taxon>Roseimicrobium</taxon>
    </lineage>
</organism>
<dbReference type="PANTHER" id="PTHR33175:SF2">
    <property type="entry name" value="INTEGRATION HOST FACTOR SUBUNIT ALPHA"/>
    <property type="match status" value="1"/>
</dbReference>
<dbReference type="EMBL" id="QNRR01000005">
    <property type="protein sequence ID" value="RBP43904.1"/>
    <property type="molecule type" value="Genomic_DNA"/>
</dbReference>